<dbReference type="SUPFAM" id="SSF50447">
    <property type="entry name" value="Translation proteins"/>
    <property type="match status" value="2"/>
</dbReference>
<proteinExistence type="inferred from homology"/>
<feature type="domain" description="Tr-type G" evidence="10">
    <location>
        <begin position="273"/>
        <end position="442"/>
    </location>
</feature>
<dbReference type="InterPro" id="IPR005225">
    <property type="entry name" value="Small_GTP-bd"/>
</dbReference>
<dbReference type="Gene3D" id="3.40.50.300">
    <property type="entry name" value="P-loop containing nucleotide triphosphate hydrolases"/>
    <property type="match status" value="1"/>
</dbReference>
<keyword evidence="6 7" id="KW-0342">GTP-binding</keyword>
<feature type="compositionally biased region" description="Basic and acidic residues" evidence="9">
    <location>
        <begin position="92"/>
        <end position="149"/>
    </location>
</feature>
<dbReference type="InterPro" id="IPR006847">
    <property type="entry name" value="IF2_N"/>
</dbReference>
<dbReference type="InterPro" id="IPR027417">
    <property type="entry name" value="P-loop_NTPase"/>
</dbReference>
<dbReference type="Pfam" id="PF22042">
    <property type="entry name" value="EF-G_D2"/>
    <property type="match status" value="1"/>
</dbReference>
<evidence type="ECO:0000256" key="7">
    <source>
        <dbReference type="HAMAP-Rule" id="MF_00100"/>
    </source>
</evidence>
<evidence type="ECO:0000313" key="12">
    <source>
        <dbReference type="Proteomes" id="UP001194714"/>
    </source>
</evidence>
<evidence type="ECO:0000256" key="2">
    <source>
        <dbReference type="ARBA" id="ARBA00020675"/>
    </source>
</evidence>
<evidence type="ECO:0000256" key="9">
    <source>
        <dbReference type="SAM" id="MobiDB-lite"/>
    </source>
</evidence>
<dbReference type="Pfam" id="PF11987">
    <property type="entry name" value="IF-2"/>
    <property type="match status" value="1"/>
</dbReference>
<dbReference type="NCBIfam" id="TIGR00231">
    <property type="entry name" value="small_GTP"/>
    <property type="match status" value="1"/>
</dbReference>
<evidence type="ECO:0000256" key="4">
    <source>
        <dbReference type="ARBA" id="ARBA00022741"/>
    </source>
</evidence>
<dbReference type="GO" id="GO:0003743">
    <property type="term" value="F:translation initiation factor activity"/>
    <property type="evidence" value="ECO:0007669"/>
    <property type="project" value="UniProtKB-KW"/>
</dbReference>
<comment type="caution">
    <text evidence="11">The sequence shown here is derived from an EMBL/GenBank/DDBJ whole genome shotgun (WGS) entry which is preliminary data.</text>
</comment>
<comment type="similarity">
    <text evidence="1 7 8">Belongs to the TRAFAC class translation factor GTPase superfamily. Classic translation factor GTPase family. IF-2 subfamily.</text>
</comment>
<protein>
    <recommendedName>
        <fullName evidence="2 7">Translation initiation factor IF-2</fullName>
    </recommendedName>
</protein>
<reference evidence="11 12" key="1">
    <citation type="submission" date="2020-01" db="EMBL/GenBank/DDBJ databases">
        <title>Draft genome sequence of Cand. Neptunochlamydia vexilliferae K9.</title>
        <authorList>
            <person name="Schulz F."/>
            <person name="Koestlbacher S."/>
            <person name="Wascher F."/>
            <person name="Pizzetti I."/>
            <person name="Horn M."/>
        </authorList>
    </citation>
    <scope>NUCLEOTIDE SEQUENCE [LARGE SCALE GENOMIC DNA]</scope>
    <source>
        <strain evidence="11 12">K9</strain>
    </source>
</reference>
<feature type="binding site" evidence="7">
    <location>
        <begin position="328"/>
        <end position="332"/>
    </location>
    <ligand>
        <name>GTP</name>
        <dbReference type="ChEBI" id="CHEBI:37565"/>
    </ligand>
</feature>
<organism evidence="11 12">
    <name type="scientific">Candidatus Neptunichlamydia vexilliferae</name>
    <dbReference type="NCBI Taxonomy" id="1651774"/>
    <lineage>
        <taxon>Bacteria</taxon>
        <taxon>Pseudomonadati</taxon>
        <taxon>Chlamydiota</taxon>
        <taxon>Chlamydiia</taxon>
        <taxon>Parachlamydiales</taxon>
        <taxon>Simkaniaceae</taxon>
        <taxon>Candidatus Neptunichlamydia</taxon>
    </lineage>
</organism>
<dbReference type="InterPro" id="IPR000795">
    <property type="entry name" value="T_Tr_GTP-bd_dom"/>
</dbReference>
<keyword evidence="5 7" id="KW-0648">Protein biosynthesis</keyword>
<dbReference type="InterPro" id="IPR044145">
    <property type="entry name" value="IF2_II"/>
</dbReference>
<dbReference type="Pfam" id="PF04760">
    <property type="entry name" value="IF2_N"/>
    <property type="match status" value="1"/>
</dbReference>
<feature type="binding site" evidence="7">
    <location>
        <begin position="382"/>
        <end position="385"/>
    </location>
    <ligand>
        <name>GTP</name>
        <dbReference type="ChEBI" id="CHEBI:37565"/>
    </ligand>
</feature>
<comment type="subcellular location">
    <subcellularLocation>
        <location evidence="7">Cytoplasm</location>
    </subcellularLocation>
</comment>
<feature type="compositionally biased region" description="Basic and acidic residues" evidence="9">
    <location>
        <begin position="23"/>
        <end position="37"/>
    </location>
</feature>
<dbReference type="PROSITE" id="PS01176">
    <property type="entry name" value="IF2"/>
    <property type="match status" value="1"/>
</dbReference>
<evidence type="ECO:0000256" key="6">
    <source>
        <dbReference type="ARBA" id="ARBA00023134"/>
    </source>
</evidence>
<feature type="region of interest" description="G-domain" evidence="7">
    <location>
        <begin position="276"/>
        <end position="424"/>
    </location>
</feature>
<dbReference type="SUPFAM" id="SSF52156">
    <property type="entry name" value="Initiation factor IF2/eIF5b, domain 3"/>
    <property type="match status" value="1"/>
</dbReference>
<gene>
    <name evidence="7" type="primary">infB</name>
    <name evidence="11" type="ORF">NEPTK9_000027</name>
</gene>
<dbReference type="Proteomes" id="UP001194714">
    <property type="component" value="Unassembled WGS sequence"/>
</dbReference>
<evidence type="ECO:0000259" key="10">
    <source>
        <dbReference type="PROSITE" id="PS51722"/>
    </source>
</evidence>
<dbReference type="InterPro" id="IPR015760">
    <property type="entry name" value="TIF_IF2"/>
</dbReference>
<dbReference type="InterPro" id="IPR036925">
    <property type="entry name" value="TIF_IF2_dom3_sf"/>
</dbReference>
<evidence type="ECO:0000256" key="1">
    <source>
        <dbReference type="ARBA" id="ARBA00007733"/>
    </source>
</evidence>
<dbReference type="CDD" id="cd03702">
    <property type="entry name" value="IF2_mtIF2_II"/>
    <property type="match status" value="1"/>
</dbReference>
<dbReference type="NCBIfam" id="TIGR00487">
    <property type="entry name" value="IF-2"/>
    <property type="match status" value="1"/>
</dbReference>
<dbReference type="InterPro" id="IPR023115">
    <property type="entry name" value="TIF_IF2_dom3"/>
</dbReference>
<dbReference type="InterPro" id="IPR000178">
    <property type="entry name" value="TF_IF2_bacterial-like"/>
</dbReference>
<dbReference type="Pfam" id="PF00009">
    <property type="entry name" value="GTP_EFTU"/>
    <property type="match status" value="1"/>
</dbReference>
<dbReference type="PROSITE" id="PS51722">
    <property type="entry name" value="G_TR_2"/>
    <property type="match status" value="1"/>
</dbReference>
<dbReference type="HAMAP" id="MF_00100_B">
    <property type="entry name" value="IF_2_B"/>
    <property type="match status" value="1"/>
</dbReference>
<name>A0ABS0AWL5_9BACT</name>
<dbReference type="SUPFAM" id="SSF52540">
    <property type="entry name" value="P-loop containing nucleoside triphosphate hydrolases"/>
    <property type="match status" value="1"/>
</dbReference>
<comment type="function">
    <text evidence="7 8">One of the essential components for the initiation of protein synthesis. Protects formylmethionyl-tRNA from spontaneous hydrolysis and promotes its binding to the 30S ribosomal subunits. Also involved in the hydrolysis of GTP during the formation of the 70S ribosomal complex.</text>
</comment>
<dbReference type="CDD" id="cd03692">
    <property type="entry name" value="mtIF2_IVc"/>
    <property type="match status" value="1"/>
</dbReference>
<evidence type="ECO:0000256" key="5">
    <source>
        <dbReference type="ARBA" id="ARBA00022917"/>
    </source>
</evidence>
<feature type="binding site" evidence="7">
    <location>
        <begin position="282"/>
        <end position="289"/>
    </location>
    <ligand>
        <name>GTP</name>
        <dbReference type="ChEBI" id="CHEBI:37565"/>
    </ligand>
</feature>
<dbReference type="Gene3D" id="2.40.30.10">
    <property type="entry name" value="Translation factors"/>
    <property type="match status" value="2"/>
</dbReference>
<keyword evidence="12" id="KW-1185">Reference proteome</keyword>
<evidence type="ECO:0000256" key="3">
    <source>
        <dbReference type="ARBA" id="ARBA00022540"/>
    </source>
</evidence>
<sequence length="773" mass="85477">MAKSLKLKVKNAQLAEALKINKAKKEEEEKKKAEANKPKKAAAPKKAAPPKKEVTVPKKEAPPPLEKKPAQKKAKKEEPRGLPRVKIKSGPPKKEKASPAAETKPKTVQDLKKQEKARPPSFKEEKGFKAQLDRRPAGRLKPETGGRFDARDRQGLRVGEERAYRRRPRRFRPKRNEAEIIRPKEISVRIPISVKDLAQGMKRKASDLISKLFMQGIAITINDYLDDETTIQLLGHEFGCEIKIDTSEEERLKITDKTIQEEIQESDPSKLEARAPVIAFMGHVDHGKTSLIDAIRKSDIAGGEAGAITQHIGAFKCHREQGDITILDTPGHEAFTLMRQRGTAVTDVIVLVVAGDEGIMPQTEEAIKLAKGAGTSLVVAINKCDKEGFNADNVFRQLADHELLPEAWGGDVITVNCSAQSGEGIPALVEMLVLQSDVLELKANPEMRARGTVIESQMHKGFGSVATVLVQNGTLRLGDALVFEDLYARVKTMHDEHGKPVKVAGPSTPVKITGLSGVPEAGCEFIVVGSEKEARKLSEERASGAKREKLKRGRGELESFMTRHQELEEKKVVTLILRADVQGSVEAIKNSLLAIKTDKVELNFINEGVGEISESDVELAAASNAVIIGFHTQVESHAEDLIKRNKVVIKRRDIIYQIIDDVKEIMLESLDKVRHETEKGTAEVKQVFKSSHLGLIAGCIVTDGAIKRDYYAKLVRDGEVIHEGNIGSLKRVKEDVKEVTKGMECGILLHKFSDYQEGDLIKTFEITYIQQEL</sequence>
<dbReference type="RefSeq" id="WP_194846801.1">
    <property type="nucleotide sequence ID" value="NZ_JAAEJV010000001.1"/>
</dbReference>
<feature type="region of interest" description="Disordered" evidence="9">
    <location>
        <begin position="19"/>
        <end position="149"/>
    </location>
</feature>
<dbReference type="InterPro" id="IPR009000">
    <property type="entry name" value="Transl_B-barrel_sf"/>
</dbReference>
<feature type="compositionally biased region" description="Basic and acidic residues" evidence="9">
    <location>
        <begin position="50"/>
        <end position="81"/>
    </location>
</feature>
<keyword evidence="7" id="KW-0963">Cytoplasm</keyword>
<dbReference type="Gene3D" id="3.40.50.10050">
    <property type="entry name" value="Translation initiation factor IF- 2, domain 3"/>
    <property type="match status" value="1"/>
</dbReference>
<dbReference type="CDD" id="cd01887">
    <property type="entry name" value="IF2_eIF5B"/>
    <property type="match status" value="1"/>
</dbReference>
<dbReference type="PANTHER" id="PTHR43381:SF5">
    <property type="entry name" value="TR-TYPE G DOMAIN-CONTAINING PROTEIN"/>
    <property type="match status" value="1"/>
</dbReference>
<dbReference type="PANTHER" id="PTHR43381">
    <property type="entry name" value="TRANSLATION INITIATION FACTOR IF-2-RELATED"/>
    <property type="match status" value="1"/>
</dbReference>
<keyword evidence="3 7" id="KW-0396">Initiation factor</keyword>
<evidence type="ECO:0000313" key="11">
    <source>
        <dbReference type="EMBL" id="MBF5058531.1"/>
    </source>
</evidence>
<keyword evidence="4 7" id="KW-0547">Nucleotide-binding</keyword>
<accession>A0ABS0AWL5</accession>
<dbReference type="EMBL" id="JAAEJV010000001">
    <property type="protein sequence ID" value="MBF5058531.1"/>
    <property type="molecule type" value="Genomic_DNA"/>
</dbReference>
<evidence type="ECO:0000256" key="8">
    <source>
        <dbReference type="RuleBase" id="RU000644"/>
    </source>
</evidence>
<dbReference type="InterPro" id="IPR053905">
    <property type="entry name" value="EF-G-like_DII"/>
</dbReference>